<dbReference type="SMART" id="SM00343">
    <property type="entry name" value="ZnF_C2HC"/>
    <property type="match status" value="2"/>
</dbReference>
<dbReference type="SUPFAM" id="SSF57756">
    <property type="entry name" value="Retrovirus zinc finger-like domains"/>
    <property type="match status" value="1"/>
</dbReference>
<keyword evidence="1" id="KW-0479">Metal-binding</keyword>
<dbReference type="OrthoDB" id="97058at2759"/>
<dbReference type="PROSITE" id="PS50158">
    <property type="entry name" value="ZF_CCHC"/>
    <property type="match status" value="1"/>
</dbReference>
<dbReference type="InterPro" id="IPR001878">
    <property type="entry name" value="Znf_CCHC"/>
</dbReference>
<feature type="region of interest" description="Disordered" evidence="2">
    <location>
        <begin position="432"/>
        <end position="559"/>
    </location>
</feature>
<dbReference type="Gene3D" id="4.10.60.10">
    <property type="entry name" value="Zinc finger, CCHC-type"/>
    <property type="match status" value="1"/>
</dbReference>
<protein>
    <recommendedName>
        <fullName evidence="3">CCHC-type domain-containing protein</fullName>
    </recommendedName>
</protein>
<dbReference type="GO" id="GO:0003676">
    <property type="term" value="F:nucleic acid binding"/>
    <property type="evidence" value="ECO:0007669"/>
    <property type="project" value="InterPro"/>
</dbReference>
<evidence type="ECO:0000256" key="2">
    <source>
        <dbReference type="SAM" id="MobiDB-lite"/>
    </source>
</evidence>
<feature type="compositionally biased region" description="Low complexity" evidence="2">
    <location>
        <begin position="522"/>
        <end position="552"/>
    </location>
</feature>
<reference evidence="4 5" key="1">
    <citation type="submission" date="2020-02" db="EMBL/GenBank/DDBJ databases">
        <authorList>
            <person name="Ferguson B K."/>
        </authorList>
    </citation>
    <scope>NUCLEOTIDE SEQUENCE [LARGE SCALE GENOMIC DNA]</scope>
</reference>
<dbReference type="InterPro" id="IPR036875">
    <property type="entry name" value="Znf_CCHC_sf"/>
</dbReference>
<evidence type="ECO:0000313" key="4">
    <source>
        <dbReference type="EMBL" id="CAA9993816.1"/>
    </source>
</evidence>
<accession>A0A6H5FWV1</accession>
<dbReference type="EMBL" id="CADCXU010001250">
    <property type="protein sequence ID" value="CAA9993816.1"/>
    <property type="molecule type" value="Genomic_DNA"/>
</dbReference>
<sequence length="559" mass="64346">MDQQPHPPPAEPPPLSQERDKSIRRQIGLMLLGTMSDYNDLMEQTYNAKIEKLREELKSEIEEGTSRIVSKFEEILAKVDLNAPITEIVKSFENFGANRYYATAVASTKIIPSTSANNEKSCGSYLRHEFLTKVPKFYRADNILKQDKDFERWKSLTVNNLAANSCVFLLRENNQVLPGEEEYAGRLIAPVTNAVMAYLKSNLGEQYQTFGDTAQTPKELIDKLTQVTKPLNGTTFNDIHQEWQRIRFDPNNEDLQRYNNRFLVKVNDMKATNGYILTEAMLRTQYLESIAVQMPDFYDYFLSEFNQNKNADLLEVQKSANDYWSKMLRRKVREQEDKQYQLEAQKKGTATEKRTATHTALISRKKPRFSVESNAPVHEKQMKPTDACHTCGLYGHWKSNCSLNERVCYNCKGRGHISSECHISPTQETIGARARAENRRTVSCSRKSFSKSYSNRGRSVKESTNKPQERHTETLMSRDRHRQSRLRSISPGENMHTSHWDKRRHLSTPRKEKRESKKRQLSGSRVYSSRSRSSSYNPTAALAARRSNSSSSGISLYVD</sequence>
<name>A0A6H5FWV1_9HEMI</name>
<evidence type="ECO:0000313" key="5">
    <source>
        <dbReference type="Proteomes" id="UP000479000"/>
    </source>
</evidence>
<evidence type="ECO:0000259" key="3">
    <source>
        <dbReference type="PROSITE" id="PS50158"/>
    </source>
</evidence>
<dbReference type="AlphaFoldDB" id="A0A6H5FWV1"/>
<proteinExistence type="predicted"/>
<evidence type="ECO:0000256" key="1">
    <source>
        <dbReference type="PROSITE-ProRule" id="PRU00047"/>
    </source>
</evidence>
<dbReference type="GO" id="GO:0008270">
    <property type="term" value="F:zinc ion binding"/>
    <property type="evidence" value="ECO:0007669"/>
    <property type="project" value="UniProtKB-KW"/>
</dbReference>
<feature type="domain" description="CCHC-type" evidence="3">
    <location>
        <begin position="408"/>
        <end position="421"/>
    </location>
</feature>
<keyword evidence="1" id="KW-0863">Zinc-finger</keyword>
<feature type="compositionally biased region" description="Basic and acidic residues" evidence="2">
    <location>
        <begin position="459"/>
        <end position="478"/>
    </location>
</feature>
<feature type="non-terminal residue" evidence="4">
    <location>
        <position position="559"/>
    </location>
</feature>
<keyword evidence="1" id="KW-0862">Zinc</keyword>
<gene>
    <name evidence="4" type="ORF">NTEN_LOCUS697</name>
</gene>
<dbReference type="Pfam" id="PF00098">
    <property type="entry name" value="zf-CCHC"/>
    <property type="match status" value="1"/>
</dbReference>
<feature type="compositionally biased region" description="Low complexity" evidence="2">
    <location>
        <begin position="443"/>
        <end position="454"/>
    </location>
</feature>
<organism evidence="4 5">
    <name type="scientific">Nesidiocoris tenuis</name>
    <dbReference type="NCBI Taxonomy" id="355587"/>
    <lineage>
        <taxon>Eukaryota</taxon>
        <taxon>Metazoa</taxon>
        <taxon>Ecdysozoa</taxon>
        <taxon>Arthropoda</taxon>
        <taxon>Hexapoda</taxon>
        <taxon>Insecta</taxon>
        <taxon>Pterygota</taxon>
        <taxon>Neoptera</taxon>
        <taxon>Paraneoptera</taxon>
        <taxon>Hemiptera</taxon>
        <taxon>Heteroptera</taxon>
        <taxon>Panheteroptera</taxon>
        <taxon>Cimicomorpha</taxon>
        <taxon>Miridae</taxon>
        <taxon>Dicyphina</taxon>
        <taxon>Nesidiocoris</taxon>
    </lineage>
</organism>
<keyword evidence="5" id="KW-1185">Reference proteome</keyword>
<dbReference type="Proteomes" id="UP000479000">
    <property type="component" value="Unassembled WGS sequence"/>
</dbReference>